<dbReference type="OrthoDB" id="102559at2759"/>
<dbReference type="GO" id="GO:0005737">
    <property type="term" value="C:cytoplasm"/>
    <property type="evidence" value="ECO:0007669"/>
    <property type="project" value="TreeGrafter"/>
</dbReference>
<evidence type="ECO:0000259" key="1">
    <source>
        <dbReference type="PROSITE" id="PS50206"/>
    </source>
</evidence>
<dbReference type="AlphaFoldDB" id="A0A9W4TYL5"/>
<sequence length="150" mass="17455">MTKIYSFSDLRFISRKTLKNWIQNGLSPSGKFLVIDVRDSDYIGGHIKNSINLPSNTFYDFLPNLYKKLYDDNIKVVVFHCMLSQSRGPSATLKFLRGIEEINQLEIKEHANNIDVFVLKGGFSKWQQDYGLDKSLTDNYNEEIWKFGME</sequence>
<dbReference type="PANTHER" id="PTHR10828">
    <property type="entry name" value="M-PHASE INDUCER PHOSPHATASE DUAL SPECIFICITY PHOSPHATASE CDC25"/>
    <property type="match status" value="1"/>
</dbReference>
<dbReference type="InterPro" id="IPR001763">
    <property type="entry name" value="Rhodanese-like_dom"/>
</dbReference>
<organism evidence="2 3">
    <name type="scientific">Candida verbasci</name>
    <dbReference type="NCBI Taxonomy" id="1227364"/>
    <lineage>
        <taxon>Eukaryota</taxon>
        <taxon>Fungi</taxon>
        <taxon>Dikarya</taxon>
        <taxon>Ascomycota</taxon>
        <taxon>Saccharomycotina</taxon>
        <taxon>Pichiomycetes</taxon>
        <taxon>Debaryomycetaceae</taxon>
        <taxon>Candida/Lodderomyces clade</taxon>
        <taxon>Candida</taxon>
    </lineage>
</organism>
<accession>A0A9W4TYL5</accession>
<dbReference type="GO" id="GO:0005634">
    <property type="term" value="C:nucleus"/>
    <property type="evidence" value="ECO:0007669"/>
    <property type="project" value="TreeGrafter"/>
</dbReference>
<gene>
    <name evidence="2" type="ORF">CANVERA_P4088</name>
</gene>
<keyword evidence="3" id="KW-1185">Reference proteome</keyword>
<comment type="caution">
    <text evidence="2">The sequence shown here is derived from an EMBL/GenBank/DDBJ whole genome shotgun (WGS) entry which is preliminary data.</text>
</comment>
<dbReference type="InterPro" id="IPR036873">
    <property type="entry name" value="Rhodanese-like_dom_sf"/>
</dbReference>
<feature type="domain" description="Rhodanese" evidence="1">
    <location>
        <begin position="28"/>
        <end position="135"/>
    </location>
</feature>
<dbReference type="SMART" id="SM00450">
    <property type="entry name" value="RHOD"/>
    <property type="match status" value="1"/>
</dbReference>
<evidence type="ECO:0000313" key="3">
    <source>
        <dbReference type="Proteomes" id="UP001152885"/>
    </source>
</evidence>
<name>A0A9W4TYL5_9ASCO</name>
<dbReference type="PANTHER" id="PTHR10828:SF38">
    <property type="entry name" value="ARSENICAL-RESISTANCE PROTEIN 2-RELATED"/>
    <property type="match status" value="1"/>
</dbReference>
<reference evidence="2" key="1">
    <citation type="submission" date="2022-12" db="EMBL/GenBank/DDBJ databases">
        <authorList>
            <person name="Brejova B."/>
        </authorList>
    </citation>
    <scope>NUCLEOTIDE SEQUENCE</scope>
</reference>
<dbReference type="SUPFAM" id="SSF52821">
    <property type="entry name" value="Rhodanese/Cell cycle control phosphatase"/>
    <property type="match status" value="1"/>
</dbReference>
<dbReference type="Gene3D" id="3.40.250.10">
    <property type="entry name" value="Rhodanese-like domain"/>
    <property type="match status" value="1"/>
</dbReference>
<protein>
    <recommendedName>
        <fullName evidence="1">Rhodanese domain-containing protein</fullName>
    </recommendedName>
</protein>
<dbReference type="GO" id="GO:0004725">
    <property type="term" value="F:protein tyrosine phosphatase activity"/>
    <property type="evidence" value="ECO:0007669"/>
    <property type="project" value="TreeGrafter"/>
</dbReference>
<dbReference type="PROSITE" id="PS50206">
    <property type="entry name" value="RHODANESE_3"/>
    <property type="match status" value="1"/>
</dbReference>
<dbReference type="Proteomes" id="UP001152885">
    <property type="component" value="Unassembled WGS sequence"/>
</dbReference>
<dbReference type="Pfam" id="PF00581">
    <property type="entry name" value="Rhodanese"/>
    <property type="match status" value="1"/>
</dbReference>
<proteinExistence type="predicted"/>
<dbReference type="EMBL" id="CANTUO010000004">
    <property type="protein sequence ID" value="CAI5759577.1"/>
    <property type="molecule type" value="Genomic_DNA"/>
</dbReference>
<evidence type="ECO:0000313" key="2">
    <source>
        <dbReference type="EMBL" id="CAI5759577.1"/>
    </source>
</evidence>